<dbReference type="Proteomes" id="UP001548189">
    <property type="component" value="Unassembled WGS sequence"/>
</dbReference>
<evidence type="ECO:0000313" key="2">
    <source>
        <dbReference type="Proteomes" id="UP001548189"/>
    </source>
</evidence>
<comment type="caution">
    <text evidence="1">The sequence shown here is derived from an EMBL/GenBank/DDBJ whole genome shotgun (WGS) entry which is preliminary data.</text>
</comment>
<sequence>MSNISTKCVFRIVGLSDKGLLYLEENYLNGIKYRKGRSHKDESRRVLVVILDKNIKANFLQELIQQSTDDIQFGFLVSASSNEETVIIDIPEYLLDLQNVVGGTVSFSYTCI</sequence>
<organism evidence="1 2">
    <name type="scientific">Aliikangiella maris</name>
    <dbReference type="NCBI Taxonomy" id="3162458"/>
    <lineage>
        <taxon>Bacteria</taxon>
        <taxon>Pseudomonadati</taxon>
        <taxon>Pseudomonadota</taxon>
        <taxon>Gammaproteobacteria</taxon>
        <taxon>Oceanospirillales</taxon>
        <taxon>Pleioneaceae</taxon>
        <taxon>Aliikangiella</taxon>
    </lineage>
</organism>
<protein>
    <submittedName>
        <fullName evidence="1">Uncharacterized protein</fullName>
    </submittedName>
</protein>
<proteinExistence type="predicted"/>
<evidence type="ECO:0000313" key="1">
    <source>
        <dbReference type="EMBL" id="MET1257475.1"/>
    </source>
</evidence>
<name>A0ABV2BZW5_9GAMM</name>
<dbReference type="EMBL" id="JBEVCJ010000074">
    <property type="protein sequence ID" value="MET1257475.1"/>
    <property type="molecule type" value="Genomic_DNA"/>
</dbReference>
<keyword evidence="2" id="KW-1185">Reference proteome</keyword>
<reference evidence="1 2" key="1">
    <citation type="submission" date="2024-06" db="EMBL/GenBank/DDBJ databases">
        <authorList>
            <person name="Li F."/>
        </authorList>
    </citation>
    <scope>NUCLEOTIDE SEQUENCE [LARGE SCALE GENOMIC DNA]</scope>
    <source>
        <strain evidence="1 2">GXAS 311</strain>
    </source>
</reference>
<gene>
    <name evidence="1" type="ORF">ABVT43_20255</name>
</gene>
<accession>A0ABV2BZW5</accession>